<reference evidence="3" key="1">
    <citation type="journal article" date="2021" name="Int. J. Syst. Evol. Microbiol.">
        <title>Actinocatenispora comari sp. nov., an endophytic actinomycete isolated from aerial parts of Comarum salesowianum.</title>
        <authorList>
            <person name="Oyunbileg N."/>
            <person name="Iizaka Y."/>
            <person name="Hamada M."/>
            <person name="Davaapurev B.O."/>
            <person name="Fukumoto A."/>
            <person name="Tsetseg B."/>
            <person name="Kato F."/>
            <person name="Tamura T."/>
            <person name="Batkhuu J."/>
            <person name="Anzai Y."/>
        </authorList>
    </citation>
    <scope>NUCLEOTIDE SEQUENCE [LARGE SCALE GENOMIC DNA]</scope>
    <source>
        <strain evidence="3">NUM-2625</strain>
    </source>
</reference>
<dbReference type="Pfam" id="PF14027">
    <property type="entry name" value="Questin_oxidase"/>
    <property type="match status" value="1"/>
</dbReference>
<protein>
    <recommendedName>
        <fullName evidence="4">DUF4243 domain-containing protein</fullName>
    </recommendedName>
</protein>
<keyword evidence="1" id="KW-0560">Oxidoreductase</keyword>
<dbReference type="InterPro" id="IPR025337">
    <property type="entry name" value="Questin_oxidase-like"/>
</dbReference>
<accession>A0A8J4A723</accession>
<evidence type="ECO:0000313" key="2">
    <source>
        <dbReference type="EMBL" id="GIL24874.1"/>
    </source>
</evidence>
<dbReference type="Proteomes" id="UP000614996">
    <property type="component" value="Unassembled WGS sequence"/>
</dbReference>
<evidence type="ECO:0000313" key="3">
    <source>
        <dbReference type="Proteomes" id="UP000614996"/>
    </source>
</evidence>
<dbReference type="RefSeq" id="WP_225918237.1">
    <property type="nucleotide sequence ID" value="NZ_BOPO01000002.1"/>
</dbReference>
<sequence length="354" mass="37952">MSGGELDDAYERLHRMGPEYEGDARGNNGLTNHGPMAAEVLARRGYGDRIGRWVDGYLPRLVELPAARRPISAANWTAALGDGSRVADWVDHFRRELAHRPWQQVLVEWWPRLLPGVVAGSTHGLIRVGHAVRALQGGVAGPAGLDEFGHGLAFWAARSRPVPGARRPAGRLEPDRALAGVPHLADQSGLIVQRLGRLAELPGWPAAQAALRAPAGPADVPGLLERLVDAATLRYLSRGHGSPVLLVHTATAPNAVLHTLPLLPAELWAPSLAAVWSASAAIVSAYEPARPLPRADLPAAPRGDDPVPTIVERATDHGDEHVMKFTDTAVEVYERTGDPDALAAARHIIDLTRR</sequence>
<dbReference type="AlphaFoldDB" id="A0A8J4A723"/>
<comment type="caution">
    <text evidence="2">The sequence shown here is derived from an EMBL/GenBank/DDBJ whole genome shotgun (WGS) entry which is preliminary data.</text>
</comment>
<name>A0A8J4A723_9ACTN</name>
<keyword evidence="3" id="KW-1185">Reference proteome</keyword>
<organism evidence="2 3">
    <name type="scientific">Actinocatenispora comari</name>
    <dbReference type="NCBI Taxonomy" id="2807577"/>
    <lineage>
        <taxon>Bacteria</taxon>
        <taxon>Bacillati</taxon>
        <taxon>Actinomycetota</taxon>
        <taxon>Actinomycetes</taxon>
        <taxon>Micromonosporales</taxon>
        <taxon>Micromonosporaceae</taxon>
        <taxon>Actinocatenispora</taxon>
    </lineage>
</organism>
<dbReference type="GO" id="GO:0016491">
    <property type="term" value="F:oxidoreductase activity"/>
    <property type="evidence" value="ECO:0007669"/>
    <property type="project" value="UniProtKB-KW"/>
</dbReference>
<dbReference type="EMBL" id="BOPO01000002">
    <property type="protein sequence ID" value="GIL24874.1"/>
    <property type="molecule type" value="Genomic_DNA"/>
</dbReference>
<gene>
    <name evidence="2" type="ORF">NUM_01290</name>
</gene>
<proteinExistence type="predicted"/>
<evidence type="ECO:0008006" key="4">
    <source>
        <dbReference type="Google" id="ProtNLM"/>
    </source>
</evidence>
<evidence type="ECO:0000256" key="1">
    <source>
        <dbReference type="ARBA" id="ARBA00023002"/>
    </source>
</evidence>